<dbReference type="AlphaFoldDB" id="C7LXW9"/>
<dbReference type="KEGG" id="afo:Afer_0623"/>
<organism evidence="1 2">
    <name type="scientific">Acidimicrobium ferrooxidans (strain DSM 10331 / JCM 15462 / NBRC 103882 / ICP)</name>
    <dbReference type="NCBI Taxonomy" id="525909"/>
    <lineage>
        <taxon>Bacteria</taxon>
        <taxon>Bacillati</taxon>
        <taxon>Actinomycetota</taxon>
        <taxon>Acidimicrobiia</taxon>
        <taxon>Acidimicrobiales</taxon>
        <taxon>Acidimicrobiaceae</taxon>
        <taxon>Acidimicrobium</taxon>
    </lineage>
</organism>
<evidence type="ECO:0000313" key="1">
    <source>
        <dbReference type="EMBL" id="ACU53577.1"/>
    </source>
</evidence>
<sequence length="240" mass="24454">MISLLGTSVALAACGQSSVGISARPTPRAPREAPVVLTPSDRAAEAAFADVAWSKLTYPGLAPHCHPLSGPPTQQGTVVGYVTGTTPLAIVSASCANMVGNVPNGVYAFKPGTAGPQLVAILASVPPSPLVKDPPNTIFYFETVLSGLRHAEAIPSPPGTTTSTPYTIAGPVIATVGCESSNPTFTSPNQGFTVVGLTDPNLQASDNPPSEMVSLGFRLTNGTPRLAFAASKGVERFSCP</sequence>
<name>C7LXW9_ACIFD</name>
<accession>C7LXW9</accession>
<dbReference type="eggNOG" id="ENOG5030VAZ">
    <property type="taxonomic scope" value="Bacteria"/>
</dbReference>
<keyword evidence="2" id="KW-1185">Reference proteome</keyword>
<dbReference type="RefSeq" id="WP_015798072.1">
    <property type="nucleotide sequence ID" value="NC_013124.1"/>
</dbReference>
<dbReference type="STRING" id="525909.Afer_0623"/>
<protein>
    <submittedName>
        <fullName evidence="1">Uncharacterized protein</fullName>
    </submittedName>
</protein>
<reference evidence="1 2" key="1">
    <citation type="journal article" date="2009" name="Stand. Genomic Sci.">
        <title>Complete genome sequence of Acidimicrobium ferrooxidans type strain (ICP).</title>
        <authorList>
            <person name="Clum A."/>
            <person name="Nolan M."/>
            <person name="Lang E."/>
            <person name="Glavina Del Rio T."/>
            <person name="Tice H."/>
            <person name="Copeland A."/>
            <person name="Cheng J.F."/>
            <person name="Lucas S."/>
            <person name="Chen F."/>
            <person name="Bruce D."/>
            <person name="Goodwin L."/>
            <person name="Pitluck S."/>
            <person name="Ivanova N."/>
            <person name="Mavrommatis K."/>
            <person name="Mikhailova N."/>
            <person name="Pati A."/>
            <person name="Chen A."/>
            <person name="Palaniappan K."/>
            <person name="Goker M."/>
            <person name="Spring S."/>
            <person name="Land M."/>
            <person name="Hauser L."/>
            <person name="Chang Y.J."/>
            <person name="Jeffries C.C."/>
            <person name="Chain P."/>
            <person name="Bristow J."/>
            <person name="Eisen J.A."/>
            <person name="Markowitz V."/>
            <person name="Hugenholtz P."/>
            <person name="Kyrpides N.C."/>
            <person name="Klenk H.P."/>
            <person name="Lapidus A."/>
        </authorList>
    </citation>
    <scope>NUCLEOTIDE SEQUENCE [LARGE SCALE GENOMIC DNA]</scope>
    <source>
        <strain evidence="2">DSM 10331 / JCM 15462 / NBRC 103882 / ICP</strain>
    </source>
</reference>
<dbReference type="EMBL" id="CP001631">
    <property type="protein sequence ID" value="ACU53577.1"/>
    <property type="molecule type" value="Genomic_DNA"/>
</dbReference>
<evidence type="ECO:0000313" key="2">
    <source>
        <dbReference type="Proteomes" id="UP000000771"/>
    </source>
</evidence>
<proteinExistence type="predicted"/>
<dbReference type="Proteomes" id="UP000000771">
    <property type="component" value="Chromosome"/>
</dbReference>
<dbReference type="HOGENOM" id="CLU_1154435_0_0_11"/>
<gene>
    <name evidence="1" type="ordered locus">Afer_0623</name>
</gene>